<keyword evidence="2" id="KW-1185">Reference proteome</keyword>
<dbReference type="Proteomes" id="UP000788993">
    <property type="component" value="Unassembled WGS sequence"/>
</dbReference>
<sequence>MASNCSSTLNFCKKEHEKSVNAEQSPILCLAKNSTSSTISEVVASAKAGTTHEIVCSTTWKENSSSCLIVCAPIKVNIGITECNISSGEIAASAATTRILSKDFITFVMQEASVSSEYKIGSFPSVPKVSKSSRISKSNFNNSNEPLKFSLLSFSKTSSIIVTFFKWVEAMKETSCSFIACRVDADDLLLRLGILDCCSDELLRDESFKICTNNAFGKVSDSNFKTFSKIWDGGNAPFVALAASVTSLMRWSFGAGNMMMFACEAKNAKMIGPVFFSPTKDTNSLPNWSTAVLRSAAFSTIFLTSKWQTLGDTIEISLVESPYNVVSKMDSFPADLKLACLKISNAL</sequence>
<reference evidence="1" key="1">
    <citation type="journal article" date="2021" name="Open Biol.">
        <title>Shared evolutionary footprints suggest mitochondrial oxidative damage underlies multiple complex I losses in fungi.</title>
        <authorList>
            <person name="Schikora-Tamarit M.A."/>
            <person name="Marcet-Houben M."/>
            <person name="Nosek J."/>
            <person name="Gabaldon T."/>
        </authorList>
    </citation>
    <scope>NUCLEOTIDE SEQUENCE</scope>
    <source>
        <strain evidence="1">NCAIM Y.01608</strain>
    </source>
</reference>
<protein>
    <submittedName>
        <fullName evidence="1">Uncharacterized protein</fullName>
    </submittedName>
</protein>
<dbReference type="AlphaFoldDB" id="A0A9P8PCW4"/>
<organism evidence="1 2">
    <name type="scientific">Ogataea polymorpha</name>
    <dbReference type="NCBI Taxonomy" id="460523"/>
    <lineage>
        <taxon>Eukaryota</taxon>
        <taxon>Fungi</taxon>
        <taxon>Dikarya</taxon>
        <taxon>Ascomycota</taxon>
        <taxon>Saccharomycotina</taxon>
        <taxon>Pichiomycetes</taxon>
        <taxon>Pichiales</taxon>
        <taxon>Pichiaceae</taxon>
        <taxon>Ogataea</taxon>
    </lineage>
</organism>
<gene>
    <name evidence="1" type="ORF">OGATHE_002750</name>
</gene>
<evidence type="ECO:0000313" key="1">
    <source>
        <dbReference type="EMBL" id="KAH3669938.1"/>
    </source>
</evidence>
<dbReference type="EMBL" id="JAEUBD010000983">
    <property type="protein sequence ID" value="KAH3669938.1"/>
    <property type="molecule type" value="Genomic_DNA"/>
</dbReference>
<reference evidence="1" key="2">
    <citation type="submission" date="2021-01" db="EMBL/GenBank/DDBJ databases">
        <authorList>
            <person name="Schikora-Tamarit M.A."/>
        </authorList>
    </citation>
    <scope>NUCLEOTIDE SEQUENCE</scope>
    <source>
        <strain evidence="1">NCAIM Y.01608</strain>
    </source>
</reference>
<proteinExistence type="predicted"/>
<accession>A0A9P8PCW4</accession>
<comment type="caution">
    <text evidence="1">The sequence shown here is derived from an EMBL/GenBank/DDBJ whole genome shotgun (WGS) entry which is preliminary data.</text>
</comment>
<evidence type="ECO:0000313" key="2">
    <source>
        <dbReference type="Proteomes" id="UP000788993"/>
    </source>
</evidence>
<name>A0A9P8PCW4_9ASCO</name>